<keyword evidence="2" id="KW-1185">Reference proteome</keyword>
<accession>A0A1M6JDX7</accession>
<evidence type="ECO:0000313" key="2">
    <source>
        <dbReference type="Proteomes" id="UP000184432"/>
    </source>
</evidence>
<name>A0A1M6JDX7_9FLAO</name>
<proteinExistence type="predicted"/>
<evidence type="ECO:0000313" key="1">
    <source>
        <dbReference type="EMBL" id="SHJ44913.1"/>
    </source>
</evidence>
<dbReference type="AlphaFoldDB" id="A0A1M6JDX7"/>
<dbReference type="EMBL" id="FQYP01000009">
    <property type="protein sequence ID" value="SHJ44913.1"/>
    <property type="molecule type" value="Genomic_DNA"/>
</dbReference>
<dbReference type="Proteomes" id="UP000184432">
    <property type="component" value="Unassembled WGS sequence"/>
</dbReference>
<dbReference type="STRING" id="570521.SAMN04488508_10913"/>
<dbReference type="OrthoDB" id="9975389at2"/>
<gene>
    <name evidence="1" type="ORF">SAMN04488508_10913</name>
</gene>
<protein>
    <submittedName>
        <fullName evidence="1">Uncharacterized protein</fullName>
    </submittedName>
</protein>
<dbReference type="RefSeq" id="WP_073319634.1">
    <property type="nucleotide sequence ID" value="NZ_FQYP01000009.1"/>
</dbReference>
<organism evidence="1 2">
    <name type="scientific">Aquimarina spongiae</name>
    <dbReference type="NCBI Taxonomy" id="570521"/>
    <lineage>
        <taxon>Bacteria</taxon>
        <taxon>Pseudomonadati</taxon>
        <taxon>Bacteroidota</taxon>
        <taxon>Flavobacteriia</taxon>
        <taxon>Flavobacteriales</taxon>
        <taxon>Flavobacteriaceae</taxon>
        <taxon>Aquimarina</taxon>
    </lineage>
</organism>
<reference evidence="2" key="1">
    <citation type="submission" date="2016-11" db="EMBL/GenBank/DDBJ databases">
        <authorList>
            <person name="Varghese N."/>
            <person name="Submissions S."/>
        </authorList>
    </citation>
    <scope>NUCLEOTIDE SEQUENCE [LARGE SCALE GENOMIC DNA]</scope>
    <source>
        <strain evidence="2">DSM 22623</strain>
    </source>
</reference>
<sequence length="77" mass="9234">MKHRIRALYAKIEDKQKFINRLAEIFDLNPRSIQNHWFGKVFSIPKRYVEQVLLLLEETIQNQIVELTELVNPSQKI</sequence>